<reference evidence="1" key="1">
    <citation type="submission" date="2021-06" db="EMBL/GenBank/DDBJ databases">
        <authorList>
            <consortium name="DOE Joint Genome Institute"/>
            <person name="Mondo S.J."/>
            <person name="Amses K.R."/>
            <person name="Simmons D.R."/>
            <person name="Longcore J.E."/>
            <person name="Seto K."/>
            <person name="Alves G.H."/>
            <person name="Bonds A.E."/>
            <person name="Quandt C.A."/>
            <person name="Davis W.J."/>
            <person name="Chang Y."/>
            <person name="Letcher P.M."/>
            <person name="Powell M.J."/>
            <person name="Kuo A."/>
            <person name="Labutti K."/>
            <person name="Pangilinan J."/>
            <person name="Andreopoulos W."/>
            <person name="Tritt A."/>
            <person name="Riley R."/>
            <person name="Hundley H."/>
            <person name="Johnson J."/>
            <person name="Lipzen A."/>
            <person name="Barry K."/>
            <person name="Berbee M.L."/>
            <person name="Buchler N.E."/>
            <person name="Grigoriev I.V."/>
            <person name="Spatafora J.W."/>
            <person name="Stajich J.E."/>
            <person name="James T.Y."/>
        </authorList>
    </citation>
    <scope>NUCLEOTIDE SEQUENCE</scope>
    <source>
        <strain evidence="1">AG</strain>
    </source>
</reference>
<proteinExistence type="predicted"/>
<comment type="caution">
    <text evidence="1">The sequence shown here is derived from an EMBL/GenBank/DDBJ whole genome shotgun (WGS) entry which is preliminary data.</text>
</comment>
<organism evidence="1 2">
    <name type="scientific">Umbelopsis ramanniana AG</name>
    <dbReference type="NCBI Taxonomy" id="1314678"/>
    <lineage>
        <taxon>Eukaryota</taxon>
        <taxon>Fungi</taxon>
        <taxon>Fungi incertae sedis</taxon>
        <taxon>Mucoromycota</taxon>
        <taxon>Mucoromycotina</taxon>
        <taxon>Umbelopsidomycetes</taxon>
        <taxon>Umbelopsidales</taxon>
        <taxon>Umbelopsidaceae</taxon>
        <taxon>Umbelopsis</taxon>
    </lineage>
</organism>
<name>A0AAD5E1P3_UMBRA</name>
<sequence>MRLMSLMANITERESALAKSREQRLADERDYKRRRKTYRTKSGQKKAIEIQRDLVEGYMNDLSILYDRRR</sequence>
<reference evidence="1" key="2">
    <citation type="journal article" date="2022" name="Proc. Natl. Acad. Sci. U.S.A.">
        <title>Diploid-dominant life cycles characterize the early evolution of Fungi.</title>
        <authorList>
            <person name="Amses K.R."/>
            <person name="Simmons D.R."/>
            <person name="Longcore J.E."/>
            <person name="Mondo S.J."/>
            <person name="Seto K."/>
            <person name="Jeronimo G.H."/>
            <person name="Bonds A.E."/>
            <person name="Quandt C.A."/>
            <person name="Davis W.J."/>
            <person name="Chang Y."/>
            <person name="Federici B.A."/>
            <person name="Kuo A."/>
            <person name="LaButti K."/>
            <person name="Pangilinan J."/>
            <person name="Andreopoulos W."/>
            <person name="Tritt A."/>
            <person name="Riley R."/>
            <person name="Hundley H."/>
            <person name="Johnson J."/>
            <person name="Lipzen A."/>
            <person name="Barry K."/>
            <person name="Lang B.F."/>
            <person name="Cuomo C.A."/>
            <person name="Buchler N.E."/>
            <person name="Grigoriev I.V."/>
            <person name="Spatafora J.W."/>
            <person name="Stajich J.E."/>
            <person name="James T.Y."/>
        </authorList>
    </citation>
    <scope>NUCLEOTIDE SEQUENCE</scope>
    <source>
        <strain evidence="1">AG</strain>
    </source>
</reference>
<dbReference type="Proteomes" id="UP001206595">
    <property type="component" value="Unassembled WGS sequence"/>
</dbReference>
<accession>A0AAD5E1P3</accession>
<dbReference type="GeneID" id="75917832"/>
<evidence type="ECO:0000313" key="2">
    <source>
        <dbReference type="Proteomes" id="UP001206595"/>
    </source>
</evidence>
<dbReference type="AlphaFoldDB" id="A0AAD5E1P3"/>
<evidence type="ECO:0000313" key="1">
    <source>
        <dbReference type="EMBL" id="KAI8575302.1"/>
    </source>
</evidence>
<protein>
    <submittedName>
        <fullName evidence="1">Uncharacterized protein</fullName>
    </submittedName>
</protein>
<dbReference type="RefSeq" id="XP_051440306.1">
    <property type="nucleotide sequence ID" value="XM_051592489.1"/>
</dbReference>
<gene>
    <name evidence="1" type="ORF">K450DRAFT_262483</name>
</gene>
<dbReference type="EMBL" id="MU620988">
    <property type="protein sequence ID" value="KAI8575302.1"/>
    <property type="molecule type" value="Genomic_DNA"/>
</dbReference>
<keyword evidence="2" id="KW-1185">Reference proteome</keyword>